<dbReference type="InterPro" id="IPR009061">
    <property type="entry name" value="DNA-bd_dom_put_sf"/>
</dbReference>
<comment type="caution">
    <text evidence="6">The sequence shown here is derived from an EMBL/GenBank/DDBJ whole genome shotgun (WGS) entry which is preliminary data.</text>
</comment>
<sequence length="146" mass="17415">MNYTIKQVADELELKVSTLHYYDREGLLPTIIRDTNNSRVFSKDDIEWIYMIKAMRDTGMSIGDIRQYIKLVPQGRESVEARKEILEKHQHYIEEQMKAYQFISMALKEKLSYYERVIAGEEENNCYDYKDEWESFKKLIPGGTIR</sequence>
<dbReference type="InterPro" id="IPR047057">
    <property type="entry name" value="MerR_fam"/>
</dbReference>
<evidence type="ECO:0000256" key="1">
    <source>
        <dbReference type="ARBA" id="ARBA00022491"/>
    </source>
</evidence>
<evidence type="ECO:0000313" key="6">
    <source>
        <dbReference type="EMBL" id="MDQ0360729.1"/>
    </source>
</evidence>
<dbReference type="Pfam" id="PF13411">
    <property type="entry name" value="MerR_1"/>
    <property type="match status" value="1"/>
</dbReference>
<dbReference type="Gene3D" id="1.10.1660.10">
    <property type="match status" value="1"/>
</dbReference>
<accession>A0ABU0E1I1</accession>
<gene>
    <name evidence="6" type="ORF">J2S15_001474</name>
</gene>
<evidence type="ECO:0000256" key="4">
    <source>
        <dbReference type="ARBA" id="ARBA00023163"/>
    </source>
</evidence>
<dbReference type="PANTHER" id="PTHR30204">
    <property type="entry name" value="REDOX-CYCLING DRUG-SENSING TRANSCRIPTIONAL ACTIVATOR SOXR"/>
    <property type="match status" value="1"/>
</dbReference>
<dbReference type="GO" id="GO:0003677">
    <property type="term" value="F:DNA binding"/>
    <property type="evidence" value="ECO:0007669"/>
    <property type="project" value="UniProtKB-KW"/>
</dbReference>
<dbReference type="EMBL" id="JAUSUR010000002">
    <property type="protein sequence ID" value="MDQ0360729.1"/>
    <property type="molecule type" value="Genomic_DNA"/>
</dbReference>
<keyword evidence="1" id="KW-0678">Repressor</keyword>
<name>A0ABU0E1I1_9FIRM</name>
<dbReference type="Proteomes" id="UP001230220">
    <property type="component" value="Unassembled WGS sequence"/>
</dbReference>
<organism evidence="6 7">
    <name type="scientific">Breznakia pachnodae</name>
    <dbReference type="NCBI Taxonomy" id="265178"/>
    <lineage>
        <taxon>Bacteria</taxon>
        <taxon>Bacillati</taxon>
        <taxon>Bacillota</taxon>
        <taxon>Erysipelotrichia</taxon>
        <taxon>Erysipelotrichales</taxon>
        <taxon>Erysipelotrichaceae</taxon>
        <taxon>Breznakia</taxon>
    </lineage>
</organism>
<protein>
    <submittedName>
        <fullName evidence="6">DNA-binding transcriptional MerR regulator</fullName>
    </submittedName>
</protein>
<dbReference type="SMART" id="SM00422">
    <property type="entry name" value="HTH_MERR"/>
    <property type="match status" value="1"/>
</dbReference>
<evidence type="ECO:0000256" key="2">
    <source>
        <dbReference type="ARBA" id="ARBA00023015"/>
    </source>
</evidence>
<dbReference type="InterPro" id="IPR000551">
    <property type="entry name" value="MerR-type_HTH_dom"/>
</dbReference>
<dbReference type="PROSITE" id="PS50937">
    <property type="entry name" value="HTH_MERR_2"/>
    <property type="match status" value="1"/>
</dbReference>
<dbReference type="CDD" id="cd01109">
    <property type="entry name" value="HTH_YyaN"/>
    <property type="match status" value="1"/>
</dbReference>
<dbReference type="SUPFAM" id="SSF46955">
    <property type="entry name" value="Putative DNA-binding domain"/>
    <property type="match status" value="1"/>
</dbReference>
<dbReference type="RefSeq" id="WP_307406850.1">
    <property type="nucleotide sequence ID" value="NZ_JAUSUR010000002.1"/>
</dbReference>
<feature type="domain" description="HTH merR-type" evidence="5">
    <location>
        <begin position="2"/>
        <end position="71"/>
    </location>
</feature>
<evidence type="ECO:0000259" key="5">
    <source>
        <dbReference type="PROSITE" id="PS50937"/>
    </source>
</evidence>
<evidence type="ECO:0000313" key="7">
    <source>
        <dbReference type="Proteomes" id="UP001230220"/>
    </source>
</evidence>
<keyword evidence="7" id="KW-1185">Reference proteome</keyword>
<reference evidence="6 7" key="1">
    <citation type="submission" date="2023-07" db="EMBL/GenBank/DDBJ databases">
        <title>Genomic Encyclopedia of Type Strains, Phase IV (KMG-IV): sequencing the most valuable type-strain genomes for metagenomic binning, comparative biology and taxonomic classification.</title>
        <authorList>
            <person name="Goeker M."/>
        </authorList>
    </citation>
    <scope>NUCLEOTIDE SEQUENCE [LARGE SCALE GENOMIC DNA]</scope>
    <source>
        <strain evidence="6 7">DSM 16784</strain>
    </source>
</reference>
<evidence type="ECO:0000256" key="3">
    <source>
        <dbReference type="ARBA" id="ARBA00023125"/>
    </source>
</evidence>
<dbReference type="PANTHER" id="PTHR30204:SF69">
    <property type="entry name" value="MERR-FAMILY TRANSCRIPTIONAL REGULATOR"/>
    <property type="match status" value="1"/>
</dbReference>
<keyword evidence="3 6" id="KW-0238">DNA-binding</keyword>
<keyword evidence="2" id="KW-0805">Transcription regulation</keyword>
<keyword evidence="4" id="KW-0804">Transcription</keyword>
<proteinExistence type="predicted"/>